<keyword evidence="5" id="KW-1185">Reference proteome</keyword>
<sequence length="256" mass="28534">MVVTVKSKNRKRNDLPPELQILWDKDRAKKADYKRARAHERKRQLGNPFKTAKKDKGKKKGKSNPDESDTSESDSEFEPEFEEITDMFSLERMIRVFLRDLGRSAMTLPAMDKESRRRVHLLADCFKLKSQSKGSGTDRFPILTKTTRSGIKIDEDKVERILRASKESGPGSNMASFNKAYFKRKDTGGAKKGGGHVEGEIVGAKAAKIADTNVGYKMLQLMGWSEGDRIGLTAGGIIDPLTARIKRTKLGLGATS</sequence>
<dbReference type="SUPFAM" id="SSF82708">
    <property type="entry name" value="R3H domain"/>
    <property type="match status" value="1"/>
</dbReference>
<proteinExistence type="predicted"/>
<dbReference type="GO" id="GO:0003676">
    <property type="term" value="F:nucleic acid binding"/>
    <property type="evidence" value="ECO:0007669"/>
    <property type="project" value="UniProtKB-UniRule"/>
</dbReference>
<evidence type="ECO:0000256" key="1">
    <source>
        <dbReference type="SAM" id="MobiDB-lite"/>
    </source>
</evidence>
<dbReference type="Pfam" id="PF01424">
    <property type="entry name" value="R3H"/>
    <property type="match status" value="1"/>
</dbReference>
<dbReference type="PROSITE" id="PS51061">
    <property type="entry name" value="R3H"/>
    <property type="match status" value="1"/>
</dbReference>
<dbReference type="SMART" id="SM00443">
    <property type="entry name" value="G_patch"/>
    <property type="match status" value="1"/>
</dbReference>
<dbReference type="InterPro" id="IPR001374">
    <property type="entry name" value="R3H_dom"/>
</dbReference>
<dbReference type="EMBL" id="KV417288">
    <property type="protein sequence ID" value="KZO95490.1"/>
    <property type="molecule type" value="Genomic_DNA"/>
</dbReference>
<dbReference type="Gene3D" id="3.30.1370.50">
    <property type="entry name" value="R3H-like domain"/>
    <property type="match status" value="1"/>
</dbReference>
<accession>A0A167LAH9</accession>
<protein>
    <recommendedName>
        <fullName evidence="6">Protein SQS1</fullName>
    </recommendedName>
</protein>
<evidence type="ECO:0000259" key="3">
    <source>
        <dbReference type="PROSITE" id="PS51061"/>
    </source>
</evidence>
<feature type="compositionally biased region" description="Basic and acidic residues" evidence="1">
    <location>
        <begin position="23"/>
        <end position="35"/>
    </location>
</feature>
<dbReference type="Pfam" id="PF01585">
    <property type="entry name" value="G-patch"/>
    <property type="match status" value="1"/>
</dbReference>
<dbReference type="InterPro" id="IPR051189">
    <property type="entry name" value="Splicing_assoc_domain"/>
</dbReference>
<dbReference type="InterPro" id="IPR036867">
    <property type="entry name" value="R3H_dom_sf"/>
</dbReference>
<feature type="region of interest" description="Disordered" evidence="1">
    <location>
        <begin position="1"/>
        <end position="79"/>
    </location>
</feature>
<evidence type="ECO:0008006" key="6">
    <source>
        <dbReference type="Google" id="ProtNLM"/>
    </source>
</evidence>
<evidence type="ECO:0000259" key="2">
    <source>
        <dbReference type="PROSITE" id="PS50174"/>
    </source>
</evidence>
<dbReference type="InterPro" id="IPR000467">
    <property type="entry name" value="G_patch_dom"/>
</dbReference>
<dbReference type="OrthoDB" id="21470at2759"/>
<name>A0A167LAH9_CALVF</name>
<evidence type="ECO:0000313" key="5">
    <source>
        <dbReference type="Proteomes" id="UP000076738"/>
    </source>
</evidence>
<dbReference type="PANTHER" id="PTHR14195">
    <property type="entry name" value="G PATCH DOMAIN CONTAINING PROTEIN 2"/>
    <property type="match status" value="1"/>
</dbReference>
<dbReference type="PROSITE" id="PS50174">
    <property type="entry name" value="G_PATCH"/>
    <property type="match status" value="1"/>
</dbReference>
<organism evidence="4 5">
    <name type="scientific">Calocera viscosa (strain TUFC12733)</name>
    <dbReference type="NCBI Taxonomy" id="1330018"/>
    <lineage>
        <taxon>Eukaryota</taxon>
        <taxon>Fungi</taxon>
        <taxon>Dikarya</taxon>
        <taxon>Basidiomycota</taxon>
        <taxon>Agaricomycotina</taxon>
        <taxon>Dacrymycetes</taxon>
        <taxon>Dacrymycetales</taxon>
        <taxon>Dacrymycetaceae</taxon>
        <taxon>Calocera</taxon>
    </lineage>
</organism>
<dbReference type="AlphaFoldDB" id="A0A167LAH9"/>
<feature type="domain" description="R3H" evidence="3">
    <location>
        <begin position="84"/>
        <end position="147"/>
    </location>
</feature>
<feature type="compositionally biased region" description="Basic residues" evidence="1">
    <location>
        <begin position="51"/>
        <end position="62"/>
    </location>
</feature>
<evidence type="ECO:0000313" key="4">
    <source>
        <dbReference type="EMBL" id="KZO95490.1"/>
    </source>
</evidence>
<dbReference type="Proteomes" id="UP000076738">
    <property type="component" value="Unassembled WGS sequence"/>
</dbReference>
<feature type="domain" description="G-patch" evidence="2">
    <location>
        <begin position="211"/>
        <end position="256"/>
    </location>
</feature>
<gene>
    <name evidence="4" type="ORF">CALVIDRAFT_156460</name>
</gene>
<reference evidence="4 5" key="1">
    <citation type="journal article" date="2016" name="Mol. Biol. Evol.">
        <title>Comparative Genomics of Early-Diverging Mushroom-Forming Fungi Provides Insights into the Origins of Lignocellulose Decay Capabilities.</title>
        <authorList>
            <person name="Nagy L.G."/>
            <person name="Riley R."/>
            <person name="Tritt A."/>
            <person name="Adam C."/>
            <person name="Daum C."/>
            <person name="Floudas D."/>
            <person name="Sun H."/>
            <person name="Yadav J.S."/>
            <person name="Pangilinan J."/>
            <person name="Larsson K.H."/>
            <person name="Matsuura K."/>
            <person name="Barry K."/>
            <person name="Labutti K."/>
            <person name="Kuo R."/>
            <person name="Ohm R.A."/>
            <person name="Bhattacharya S.S."/>
            <person name="Shirouzu T."/>
            <person name="Yoshinaga Y."/>
            <person name="Martin F.M."/>
            <person name="Grigoriev I.V."/>
            <person name="Hibbett D.S."/>
        </authorList>
    </citation>
    <scope>NUCLEOTIDE SEQUENCE [LARGE SCALE GENOMIC DNA]</scope>
    <source>
        <strain evidence="4 5">TUFC12733</strain>
    </source>
</reference>
<feature type="compositionally biased region" description="Acidic residues" evidence="1">
    <location>
        <begin position="66"/>
        <end position="79"/>
    </location>
</feature>
<dbReference type="STRING" id="1330018.A0A167LAH9"/>